<dbReference type="AlphaFoldDB" id="A0A968KYX8"/>
<name>A0A968KYX8_9SPIO</name>
<reference evidence="2" key="1">
    <citation type="submission" date="2020-03" db="EMBL/GenBank/DDBJ databases">
        <title>Spirochaetal bacteria isolated from arthropods constitute a novel genus Entomospira genus novum within the order Spirochaetales.</title>
        <authorList>
            <person name="Grana-Miraglia L."/>
            <person name="Sikutova S."/>
            <person name="Fingerle V."/>
            <person name="Sing A."/>
            <person name="Castillo-Ramirez S."/>
            <person name="Margos G."/>
            <person name="Rudolf I."/>
        </authorList>
    </citation>
    <scope>NUCLEOTIDE SEQUENCE</scope>
    <source>
        <strain evidence="2">BR149</strain>
    </source>
</reference>
<feature type="chain" id="PRO_5037674868" evidence="1">
    <location>
        <begin position="18"/>
        <end position="206"/>
    </location>
</feature>
<evidence type="ECO:0000256" key="1">
    <source>
        <dbReference type="SAM" id="SignalP"/>
    </source>
</evidence>
<evidence type="ECO:0000313" key="3">
    <source>
        <dbReference type="Proteomes" id="UP000778951"/>
    </source>
</evidence>
<dbReference type="Proteomes" id="UP000778951">
    <property type="component" value="Unassembled WGS sequence"/>
</dbReference>
<evidence type="ECO:0000313" key="2">
    <source>
        <dbReference type="EMBL" id="NIZ68751.1"/>
    </source>
</evidence>
<accession>A0A968KYX8</accession>
<sequence>MKMKKAVLWLFPLLMLACSPKIDRTNVVGLGSGLPNYLNAGKVFFLVDSDEDPLGHRPYNMSSSLTASQYREDFGRASIVGNIHDTGSYIWPTDIRDALILVYDRGYGQSDQIELDYVTGEAWTIDKDGEKSTVSQGFVKREAAGKRFNEWSVNDPEIIKLNEKLVAKGRPALKAGDRISVKFVFMLDHIVTTHILHFTTQTYALK</sequence>
<comment type="caution">
    <text evidence="2">The sequence shown here is derived from an EMBL/GenBank/DDBJ whole genome shotgun (WGS) entry which is preliminary data.</text>
</comment>
<dbReference type="EMBL" id="JAATLM010000001">
    <property type="protein sequence ID" value="NIZ68751.1"/>
    <property type="molecule type" value="Genomic_DNA"/>
</dbReference>
<proteinExistence type="predicted"/>
<dbReference type="RefSeq" id="WP_167694870.1">
    <property type="nucleotide sequence ID" value="NZ_CP118181.1"/>
</dbReference>
<keyword evidence="1" id="KW-0732">Signal</keyword>
<feature type="signal peptide" evidence="1">
    <location>
        <begin position="1"/>
        <end position="17"/>
    </location>
</feature>
<dbReference type="PROSITE" id="PS51257">
    <property type="entry name" value="PROKAR_LIPOPROTEIN"/>
    <property type="match status" value="1"/>
</dbReference>
<organism evidence="2 3">
    <name type="scientific">Entomospira culicis</name>
    <dbReference type="NCBI Taxonomy" id="2719989"/>
    <lineage>
        <taxon>Bacteria</taxon>
        <taxon>Pseudomonadati</taxon>
        <taxon>Spirochaetota</taxon>
        <taxon>Spirochaetia</taxon>
        <taxon>Spirochaetales</taxon>
        <taxon>Spirochaetaceae</taxon>
        <taxon>Entomospira</taxon>
    </lineage>
</organism>
<protein>
    <submittedName>
        <fullName evidence="2">Uncharacterized protein</fullName>
    </submittedName>
</protein>
<keyword evidence="3" id="KW-1185">Reference proteome</keyword>
<gene>
    <name evidence="2" type="ORF">HCT48_00745</name>
</gene>